<evidence type="ECO:0000256" key="1">
    <source>
        <dbReference type="SAM" id="Phobius"/>
    </source>
</evidence>
<comment type="caution">
    <text evidence="2">The sequence shown here is derived from an EMBL/GenBank/DDBJ whole genome shotgun (WGS) entry which is preliminary data.</text>
</comment>
<keyword evidence="1" id="KW-1133">Transmembrane helix</keyword>
<name>A0AAW0UWB2_SCYPA</name>
<dbReference type="EMBL" id="JARAKH010000005">
    <property type="protein sequence ID" value="KAK8404191.1"/>
    <property type="molecule type" value="Genomic_DNA"/>
</dbReference>
<keyword evidence="1" id="KW-0812">Transmembrane</keyword>
<dbReference type="AlphaFoldDB" id="A0AAW0UWB2"/>
<accession>A0AAW0UWB2</accession>
<evidence type="ECO:0000313" key="3">
    <source>
        <dbReference type="Proteomes" id="UP001487740"/>
    </source>
</evidence>
<protein>
    <submittedName>
        <fullName evidence="2">Uncharacterized protein</fullName>
    </submittedName>
</protein>
<dbReference type="Proteomes" id="UP001487740">
    <property type="component" value="Unassembled WGS sequence"/>
</dbReference>
<evidence type="ECO:0000313" key="2">
    <source>
        <dbReference type="EMBL" id="KAK8404191.1"/>
    </source>
</evidence>
<feature type="transmembrane region" description="Helical" evidence="1">
    <location>
        <begin position="36"/>
        <end position="54"/>
    </location>
</feature>
<organism evidence="2 3">
    <name type="scientific">Scylla paramamosain</name>
    <name type="common">Mud crab</name>
    <dbReference type="NCBI Taxonomy" id="85552"/>
    <lineage>
        <taxon>Eukaryota</taxon>
        <taxon>Metazoa</taxon>
        <taxon>Ecdysozoa</taxon>
        <taxon>Arthropoda</taxon>
        <taxon>Crustacea</taxon>
        <taxon>Multicrustacea</taxon>
        <taxon>Malacostraca</taxon>
        <taxon>Eumalacostraca</taxon>
        <taxon>Eucarida</taxon>
        <taxon>Decapoda</taxon>
        <taxon>Pleocyemata</taxon>
        <taxon>Brachyura</taxon>
        <taxon>Eubrachyura</taxon>
        <taxon>Portunoidea</taxon>
        <taxon>Portunidae</taxon>
        <taxon>Portuninae</taxon>
        <taxon>Scylla</taxon>
    </lineage>
</organism>
<proteinExistence type="predicted"/>
<sequence>MFYYQIISTSRSCRPHVNPHATPHAILYLSPLFKSWRFWTTILAMLATVQLMMVRMSLSMTLVCMVEPPPPSSLAYETNITNKIAHHTCRPPHSQGTGEETLVLTQVWSCV</sequence>
<keyword evidence="3" id="KW-1185">Reference proteome</keyword>
<reference evidence="2 3" key="1">
    <citation type="submission" date="2023-03" db="EMBL/GenBank/DDBJ databases">
        <title>High-quality genome of Scylla paramamosain provides insights in environmental adaptation.</title>
        <authorList>
            <person name="Zhang L."/>
        </authorList>
    </citation>
    <scope>NUCLEOTIDE SEQUENCE [LARGE SCALE GENOMIC DNA]</scope>
    <source>
        <strain evidence="2">LZ_2023a</strain>
        <tissue evidence="2">Muscle</tissue>
    </source>
</reference>
<keyword evidence="1" id="KW-0472">Membrane</keyword>
<gene>
    <name evidence="2" type="ORF">O3P69_000338</name>
</gene>